<dbReference type="SUPFAM" id="SSF51905">
    <property type="entry name" value="FAD/NAD(P)-binding domain"/>
    <property type="match status" value="1"/>
</dbReference>
<dbReference type="PRINTS" id="PR00368">
    <property type="entry name" value="FADPNR"/>
</dbReference>
<organism evidence="5 6">
    <name type="scientific">Taurinivorans muris</name>
    <dbReference type="NCBI Taxonomy" id="2787751"/>
    <lineage>
        <taxon>Bacteria</taxon>
        <taxon>Pseudomonadati</taxon>
        <taxon>Thermodesulfobacteriota</taxon>
        <taxon>Desulfovibrionia</taxon>
        <taxon>Desulfovibrionales</taxon>
        <taxon>Desulfovibrionaceae</taxon>
        <taxon>Taurinivorans</taxon>
    </lineage>
</organism>
<dbReference type="InterPro" id="IPR003953">
    <property type="entry name" value="FAD-dep_OxRdtase_2_FAD-bd"/>
</dbReference>
<evidence type="ECO:0000259" key="3">
    <source>
        <dbReference type="Pfam" id="PF00890"/>
    </source>
</evidence>
<dbReference type="Proteomes" id="UP001058120">
    <property type="component" value="Chromosome"/>
</dbReference>
<dbReference type="InterPro" id="IPR037099">
    <property type="entry name" value="Fum_R/Succ_DH_flav-like_C_sf"/>
</dbReference>
<reference evidence="5" key="1">
    <citation type="submission" date="2020-12" db="EMBL/GenBank/DDBJ databases">
        <title>Taurinivorans muris gen. nov., sp. nov., fundamental and realized metabolic niche of a ubiquitous sulfidogenic bacterium in the murine intestine.</title>
        <authorList>
            <person name="Ye H."/>
            <person name="Hanson B.T."/>
            <person name="Loy A."/>
        </authorList>
    </citation>
    <scope>NUCLEOTIDE SEQUENCE</scope>
    <source>
        <strain evidence="5">LT0009</strain>
    </source>
</reference>
<evidence type="ECO:0000256" key="1">
    <source>
        <dbReference type="ARBA" id="ARBA00022630"/>
    </source>
</evidence>
<name>A0ABY5Y186_9BACT</name>
<dbReference type="InterPro" id="IPR036188">
    <property type="entry name" value="FAD/NAD-bd_sf"/>
</dbReference>
<dbReference type="InterPro" id="IPR015939">
    <property type="entry name" value="Fum_Rdtase/Succ_DH_flav-like_C"/>
</dbReference>
<dbReference type="PANTHER" id="PTHR11632:SF73">
    <property type="entry name" value="BLR3196 PROTEIN"/>
    <property type="match status" value="1"/>
</dbReference>
<sequence>MNINIDEQIVKTDFLIIGGGISGLQAGITAAELGLDTLILEKADTRRSGNGCGGNDHFLCYLPEYHGDNFEEIMAEVKETLVGGNQDNNLFRLMLERSADLIHKWESYGINMRPTGTWNFEGHAMPGRRRYHLKYDGSNQKACLTKAAQKAGAKIMNKIVVNEVLVNEAGHFAGAIGIDIREDEPRIIIFQAKTGLICVGEAMRMYPGNNPAYLFNTSHCPANAGSGAAMALRAGARLVNLDLPSRHAGPKYFTRSGKGTWIGALTDLNGKIVGPFVKDIHVSRELPDPTSDVWKDCFIKMMDSGKGPVFMNCTGISEDDLAHMRNALVSEGCTSINEYLDQYGIDLRKSMIEFGQYEHMFYMNGIDVDESSMTTIPGLYASGMSVGNVRGDITSAAVFGDYAAGAAAKHVKNVPEYDVLNLQSKIQEKVALYRQLMRNEAGAHWKEANSTLQKIMDEYVGTRIRSATLLTAGRKYINDLRGYAKKMLKAENSHELMRCLEVLDLLDLAEACAISALDRQESRGAYHKRSDFPFTNPLLNNKFQTVTLTPEGLQTKFRERIR</sequence>
<dbReference type="Gene3D" id="1.20.58.100">
    <property type="entry name" value="Fumarate reductase/succinate dehydrogenase flavoprotein-like, C-terminal domain"/>
    <property type="match status" value="1"/>
</dbReference>
<keyword evidence="1" id="KW-0285">Flavoprotein</keyword>
<protein>
    <submittedName>
        <fullName evidence="5">FAD-binding protein</fullName>
    </submittedName>
</protein>
<accession>A0ABY5Y186</accession>
<dbReference type="InterPro" id="IPR030664">
    <property type="entry name" value="SdhA/FrdA/AprA"/>
</dbReference>
<dbReference type="EMBL" id="CP065938">
    <property type="protein sequence ID" value="UWX05482.1"/>
    <property type="molecule type" value="Genomic_DNA"/>
</dbReference>
<feature type="domain" description="Fumarate reductase/succinate dehydrogenase flavoprotein-like C-terminal" evidence="4">
    <location>
        <begin position="451"/>
        <end position="536"/>
    </location>
</feature>
<evidence type="ECO:0000313" key="5">
    <source>
        <dbReference type="EMBL" id="UWX05482.1"/>
    </source>
</evidence>
<keyword evidence="6" id="KW-1185">Reference proteome</keyword>
<dbReference type="Pfam" id="PF02910">
    <property type="entry name" value="Succ_DH_flav_C"/>
    <property type="match status" value="1"/>
</dbReference>
<keyword evidence="2" id="KW-0560">Oxidoreductase</keyword>
<dbReference type="PANTHER" id="PTHR11632">
    <property type="entry name" value="SUCCINATE DEHYDROGENASE 2 FLAVOPROTEIN SUBUNIT"/>
    <property type="match status" value="1"/>
</dbReference>
<dbReference type="SUPFAM" id="SSF46977">
    <property type="entry name" value="Succinate dehydrogenase/fumarate reductase flavoprotein C-terminal domain"/>
    <property type="match status" value="1"/>
</dbReference>
<evidence type="ECO:0000313" key="6">
    <source>
        <dbReference type="Proteomes" id="UP001058120"/>
    </source>
</evidence>
<gene>
    <name evidence="5" type="ORF">JBF11_08540</name>
</gene>
<proteinExistence type="predicted"/>
<feature type="domain" description="FAD-dependent oxidoreductase 2 FAD-binding" evidence="3">
    <location>
        <begin position="13"/>
        <end position="384"/>
    </location>
</feature>
<dbReference type="Pfam" id="PF00890">
    <property type="entry name" value="FAD_binding_2"/>
    <property type="match status" value="1"/>
</dbReference>
<evidence type="ECO:0000256" key="2">
    <source>
        <dbReference type="ARBA" id="ARBA00023002"/>
    </source>
</evidence>
<dbReference type="RefSeq" id="WP_334315064.1">
    <property type="nucleotide sequence ID" value="NZ_CP065938.1"/>
</dbReference>
<dbReference type="Gene3D" id="3.50.50.60">
    <property type="entry name" value="FAD/NAD(P)-binding domain"/>
    <property type="match status" value="1"/>
</dbReference>
<dbReference type="PIRSF" id="PIRSF000171">
    <property type="entry name" value="SDHA_APRA_LASPO"/>
    <property type="match status" value="1"/>
</dbReference>
<evidence type="ECO:0000259" key="4">
    <source>
        <dbReference type="Pfam" id="PF02910"/>
    </source>
</evidence>